<dbReference type="PATRIC" id="fig|1357400.3.peg.411"/>
<keyword evidence="2" id="KW-1185">Reference proteome</keyword>
<dbReference type="Proteomes" id="UP000018731">
    <property type="component" value="Unassembled WGS sequence"/>
</dbReference>
<gene>
    <name evidence="1" type="ORF">HMPREF2086_00296</name>
</gene>
<sequence length="286" mass="31850">MSRKLFVLPFAKILVVFLFLGLAQAHPSLIKEGLYKSLGIGTGYYYYGEVGQLGEHLMHLDFMLFNVNGNIGYIADSGGRVDFSADANIAFGVYTGRVLDTSNAEENGKFLQSIDGNSFYHLELKGGFDILRAFGAFGESRSASLYALGGLGYYFNNNNFNSTYRLQGYLYLPLGLEGEIGLGERFALNYAGFFHLFILGNHFSSRGHFSKDLDVLQSEGLGAKAYIGATYKTKHDRVNSFRLVYEYWSLAGSPAVAMTDYTGKQIALYEPKNSSHILTLQYLWNF</sequence>
<proteinExistence type="predicted"/>
<dbReference type="EMBL" id="AZJI01000001">
    <property type="protein sequence ID" value="ETD24962.1"/>
    <property type="molecule type" value="Genomic_DNA"/>
</dbReference>
<dbReference type="RefSeq" id="WP_023926964.1">
    <property type="nucleotide sequence ID" value="NZ_KI669454.1"/>
</dbReference>
<name>V8CD07_9HELI</name>
<dbReference type="HOGENOM" id="CLU_929905_0_0_7"/>
<accession>V8CD07</accession>
<evidence type="ECO:0008006" key="3">
    <source>
        <dbReference type="Google" id="ProtNLM"/>
    </source>
</evidence>
<evidence type="ECO:0000313" key="1">
    <source>
        <dbReference type="EMBL" id="ETD24962.1"/>
    </source>
</evidence>
<protein>
    <recommendedName>
        <fullName evidence="3">Outer membrane protein beta-barrel domain-containing protein</fullName>
    </recommendedName>
</protein>
<organism evidence="1 2">
    <name type="scientific">Helicobacter macacae MIT 99-5501</name>
    <dbReference type="NCBI Taxonomy" id="1357400"/>
    <lineage>
        <taxon>Bacteria</taxon>
        <taxon>Pseudomonadati</taxon>
        <taxon>Campylobacterota</taxon>
        <taxon>Epsilonproteobacteria</taxon>
        <taxon>Campylobacterales</taxon>
        <taxon>Helicobacteraceae</taxon>
        <taxon>Helicobacter</taxon>
    </lineage>
</organism>
<dbReference type="AlphaFoldDB" id="V8CD07"/>
<evidence type="ECO:0000313" key="2">
    <source>
        <dbReference type="Proteomes" id="UP000018731"/>
    </source>
</evidence>
<dbReference type="OrthoDB" id="5329395at2"/>
<reference evidence="1 2" key="1">
    <citation type="journal article" date="2014" name="Genome Announc.">
        <title>Draft genome sequences of six enterohepatic helicobacter species isolated from humans and one from rhesus macaques.</title>
        <authorList>
            <person name="Shen Z."/>
            <person name="Sheh A."/>
            <person name="Young S.K."/>
            <person name="Abouelliel A."/>
            <person name="Ward D.V."/>
            <person name="Earl A.M."/>
            <person name="Fox J.G."/>
        </authorList>
    </citation>
    <scope>NUCLEOTIDE SEQUENCE [LARGE SCALE GENOMIC DNA]</scope>
    <source>
        <strain evidence="1 2">MIT 99-5501</strain>
    </source>
</reference>
<comment type="caution">
    <text evidence="1">The sequence shown here is derived from an EMBL/GenBank/DDBJ whole genome shotgun (WGS) entry which is preliminary data.</text>
</comment>